<name>A0A645HJN8_9ZZZZ</name>
<proteinExistence type="predicted"/>
<comment type="caution">
    <text evidence="1">The sequence shown here is derived from an EMBL/GenBank/DDBJ whole genome shotgun (WGS) entry which is preliminary data.</text>
</comment>
<accession>A0A645HJN8</accession>
<gene>
    <name evidence="1" type="ORF">SDC9_186756</name>
</gene>
<protein>
    <submittedName>
        <fullName evidence="1">Uncharacterized protein</fullName>
    </submittedName>
</protein>
<organism evidence="1">
    <name type="scientific">bioreactor metagenome</name>
    <dbReference type="NCBI Taxonomy" id="1076179"/>
    <lineage>
        <taxon>unclassified sequences</taxon>
        <taxon>metagenomes</taxon>
        <taxon>ecological metagenomes</taxon>
    </lineage>
</organism>
<dbReference type="EMBL" id="VSSQ01094921">
    <property type="protein sequence ID" value="MPN39228.1"/>
    <property type="molecule type" value="Genomic_DNA"/>
</dbReference>
<dbReference type="AlphaFoldDB" id="A0A645HJN8"/>
<reference evidence="1" key="1">
    <citation type="submission" date="2019-08" db="EMBL/GenBank/DDBJ databases">
        <authorList>
            <person name="Kucharzyk K."/>
            <person name="Murdoch R.W."/>
            <person name="Higgins S."/>
            <person name="Loffler F."/>
        </authorList>
    </citation>
    <scope>NUCLEOTIDE SEQUENCE</scope>
</reference>
<evidence type="ECO:0000313" key="1">
    <source>
        <dbReference type="EMBL" id="MPN39228.1"/>
    </source>
</evidence>
<sequence>MVFSYLIQFVRGKKVSTRIPNLRDENVFSVHRRERESRTHPFELFVVFRFLDDLFVCVIHRRRKVRGCKLLIPKLLNVLTH</sequence>